<evidence type="ECO:0000313" key="2">
    <source>
        <dbReference type="Proteomes" id="UP001162992"/>
    </source>
</evidence>
<reference evidence="2" key="1">
    <citation type="journal article" date="2024" name="Proc. Natl. Acad. Sci. U.S.A.">
        <title>Extraordinary preservation of gene collinearity over three hundred million years revealed in homosporous lycophytes.</title>
        <authorList>
            <person name="Li C."/>
            <person name="Wickell D."/>
            <person name="Kuo L.Y."/>
            <person name="Chen X."/>
            <person name="Nie B."/>
            <person name="Liao X."/>
            <person name="Peng D."/>
            <person name="Ji J."/>
            <person name="Jenkins J."/>
            <person name="Williams M."/>
            <person name="Shu S."/>
            <person name="Plott C."/>
            <person name="Barry K."/>
            <person name="Rajasekar S."/>
            <person name="Grimwood J."/>
            <person name="Han X."/>
            <person name="Sun S."/>
            <person name="Hou Z."/>
            <person name="He W."/>
            <person name="Dai G."/>
            <person name="Sun C."/>
            <person name="Schmutz J."/>
            <person name="Leebens-Mack J.H."/>
            <person name="Li F.W."/>
            <person name="Wang L."/>
        </authorList>
    </citation>
    <scope>NUCLEOTIDE SEQUENCE [LARGE SCALE GENOMIC DNA]</scope>
    <source>
        <strain evidence="2">cv. PW_Plant_1</strain>
    </source>
</reference>
<protein>
    <submittedName>
        <fullName evidence="1">Uncharacterized protein</fullName>
    </submittedName>
</protein>
<proteinExistence type="predicted"/>
<dbReference type="Proteomes" id="UP001162992">
    <property type="component" value="Chromosome 5"/>
</dbReference>
<keyword evidence="2" id="KW-1185">Reference proteome</keyword>
<gene>
    <name evidence="1" type="ORF">O6H91_05G133000</name>
</gene>
<comment type="caution">
    <text evidence="1">The sequence shown here is derived from an EMBL/GenBank/DDBJ whole genome shotgun (WGS) entry which is preliminary data.</text>
</comment>
<dbReference type="EMBL" id="CM055096">
    <property type="protein sequence ID" value="KAJ7557579.1"/>
    <property type="molecule type" value="Genomic_DNA"/>
</dbReference>
<organism evidence="1 2">
    <name type="scientific">Diphasiastrum complanatum</name>
    <name type="common">Issler's clubmoss</name>
    <name type="synonym">Lycopodium complanatum</name>
    <dbReference type="NCBI Taxonomy" id="34168"/>
    <lineage>
        <taxon>Eukaryota</taxon>
        <taxon>Viridiplantae</taxon>
        <taxon>Streptophyta</taxon>
        <taxon>Embryophyta</taxon>
        <taxon>Tracheophyta</taxon>
        <taxon>Lycopodiopsida</taxon>
        <taxon>Lycopodiales</taxon>
        <taxon>Lycopodiaceae</taxon>
        <taxon>Lycopodioideae</taxon>
        <taxon>Diphasiastrum</taxon>
    </lineage>
</organism>
<evidence type="ECO:0000313" key="1">
    <source>
        <dbReference type="EMBL" id="KAJ7557579.1"/>
    </source>
</evidence>
<accession>A0ACC2DTB3</accession>
<sequence length="1039" mass="113031">MASNKVKGNSSTTEEIPHSSICSSGPDTEDDATNQLPPVQGRVGGPTRRSSKGGWTPEEDEILRRAVQRFKGKNWKKIAEYFSDRTDVQCLHRWQKVLNPDLIKGPWTKEEDDKIVELVNKYGAKKWSVIAQNLPGRIGKQCRERWHNHLNPNIKREAWSEQEDLALIYAHKVYGNKWAEIAKFLPGRTDNSIKNHWNSTMKKKVDPTSAVDPISKALAAYQSQHETNSSCPLEARPPFCPLPLEGHVPQLNSASTASASVTFVEALTIHTPTIDALVRVTESSAHASNEQFDTFKVGISEMTSPPMFENVGRANFRLDSLVLQKALSKPPHPTSGMTSLPGLPSLPSGMSQISMSKVLSDCTSGLSPERASYDYCTSVNTADINLPLISSQAMVDAECSMGLCEESPSSLMSLLSDSPVGPTSLALTASVGMKHNSLLSSTSVDIECGSVGSQMEESPANILIHCLEPVINLLNNTKIGHDQIAETEVSQYKDELVRADEVSTSTAVSFCSSESVSLEHQTFTSPELLFYQPPRLTSSDLPFLSYDLICPSNDSNEDYSPLGVRQMIMPSLNCTTPFAYAINSPWIKKTPQQKLKYAARSFGVTPSIMRKRPRPLLSPLSGALQNDQKQEPNDAATSSEGAEGNGSDGTVSCEAKGSIENSAGKQTVSFREDSSVVGGCSKACDGVALWVSPPYNLTSKSVAVINVDDNGSDDFRRLRNRYQICAEEINAEELGTKSPGVSIDNLADKAPSNKRFESNIRKSSKRGRAARLVQQRPVNGKLNLDQDYKIKGSNGQVLAKESEKQVDDEEMHFLSSDTCVLSEAATMEPVSVPSENCFGKGNNILLAHSILGQQTLVNSEKRSSVRCFGALSPLSKSPLRLDPVVASGKDGQSSLLQGSSSSLEDAADDALGIMMQLCETSETAYSEAEEVLSKLPSSDCFPHILTPLSVYKTVGQSNISDDHKENRANEDCGRSTTPFLGWLSPFQLEIASPSMDLSGMLFQGSRHSFGNGGDDLYQMSSGGLMDSLSPSMYLLKEYR</sequence>
<name>A0ACC2DTB3_DIPCM</name>